<reference evidence="2 3" key="1">
    <citation type="submission" date="2024-09" db="EMBL/GenBank/DDBJ databases">
        <authorList>
            <person name="Sun Q."/>
            <person name="Mori K."/>
        </authorList>
    </citation>
    <scope>NUCLEOTIDE SEQUENCE [LARGE SCALE GENOMIC DNA]</scope>
    <source>
        <strain evidence="2 3">TBRC 0563</strain>
    </source>
</reference>
<evidence type="ECO:0000313" key="3">
    <source>
        <dbReference type="Proteomes" id="UP001589627"/>
    </source>
</evidence>
<comment type="caution">
    <text evidence="2">The sequence shown here is derived from an EMBL/GenBank/DDBJ whole genome shotgun (WGS) entry which is preliminary data.</text>
</comment>
<evidence type="ECO:0000313" key="2">
    <source>
        <dbReference type="EMBL" id="MFB9833899.1"/>
    </source>
</evidence>
<dbReference type="SUPFAM" id="SSF56524">
    <property type="entry name" value="Oxidoreductase molybdopterin-binding domain"/>
    <property type="match status" value="1"/>
</dbReference>
<keyword evidence="3" id="KW-1185">Reference proteome</keyword>
<protein>
    <submittedName>
        <fullName evidence="2">Uncharacterized protein</fullName>
    </submittedName>
</protein>
<gene>
    <name evidence="2" type="ORF">ACFFNX_17065</name>
</gene>
<dbReference type="PROSITE" id="PS51318">
    <property type="entry name" value="TAT"/>
    <property type="match status" value="1"/>
</dbReference>
<sequence>MDLRNEAAYDRLRAAQWRARNAMSRRAPFRMSATVGLGVAVGGMAPRPAAATATGPIVKPLPPELFVVHGSNAEMRWEAMRGRGYHTPIDRFFVRDHTGTPLIDVRSRRLRLFCDGLHGSPTLDRAVEFSYEDLLGLPARELSAFIECTGNGRASTPPSRTSRSAAPRGSSAPSASHAGAACRCRPCSNAPA</sequence>
<feature type="region of interest" description="Disordered" evidence="1">
    <location>
        <begin position="150"/>
        <end position="192"/>
    </location>
</feature>
<dbReference type="Proteomes" id="UP001589627">
    <property type="component" value="Unassembled WGS sequence"/>
</dbReference>
<feature type="compositionally biased region" description="Low complexity" evidence="1">
    <location>
        <begin position="152"/>
        <end position="181"/>
    </location>
</feature>
<organism evidence="2 3">
    <name type="scientific">Actinoallomurus acaciae</name>
    <dbReference type="NCBI Taxonomy" id="502577"/>
    <lineage>
        <taxon>Bacteria</taxon>
        <taxon>Bacillati</taxon>
        <taxon>Actinomycetota</taxon>
        <taxon>Actinomycetes</taxon>
        <taxon>Streptosporangiales</taxon>
        <taxon>Thermomonosporaceae</taxon>
        <taxon>Actinoallomurus</taxon>
    </lineage>
</organism>
<accession>A0ABV5YII8</accession>
<evidence type="ECO:0000256" key="1">
    <source>
        <dbReference type="SAM" id="MobiDB-lite"/>
    </source>
</evidence>
<proteinExistence type="predicted"/>
<dbReference type="EMBL" id="JBHLZP010000111">
    <property type="protein sequence ID" value="MFB9833899.1"/>
    <property type="molecule type" value="Genomic_DNA"/>
</dbReference>
<dbReference type="InterPro" id="IPR006311">
    <property type="entry name" value="TAT_signal"/>
</dbReference>
<name>A0ABV5YII8_9ACTN</name>
<dbReference type="RefSeq" id="WP_378202450.1">
    <property type="nucleotide sequence ID" value="NZ_JBHLZP010000111.1"/>
</dbReference>
<dbReference type="InterPro" id="IPR036374">
    <property type="entry name" value="OxRdtase_Mopterin-bd_sf"/>
</dbReference>
<dbReference type="Gene3D" id="3.90.420.10">
    <property type="entry name" value="Oxidoreductase, molybdopterin-binding domain"/>
    <property type="match status" value="1"/>
</dbReference>